<dbReference type="PROSITE" id="PS51257">
    <property type="entry name" value="PROKAR_LIPOPROTEIN"/>
    <property type="match status" value="1"/>
</dbReference>
<dbReference type="SUPFAM" id="SSF103088">
    <property type="entry name" value="OmpA-like"/>
    <property type="match status" value="1"/>
</dbReference>
<feature type="chain" id="PRO_5047126897" evidence="2">
    <location>
        <begin position="21"/>
        <end position="215"/>
    </location>
</feature>
<accession>A0ABN4N5R1</accession>
<dbReference type="EMBL" id="CP014945">
    <property type="protein sequence ID" value="AMT96319.1"/>
    <property type="molecule type" value="Genomic_DNA"/>
</dbReference>
<protein>
    <submittedName>
        <fullName evidence="4">Outer membrane protein</fullName>
    </submittedName>
</protein>
<name>A0ABN4N5R1_9GAMM</name>
<feature type="signal peptide" evidence="2">
    <location>
        <begin position="1"/>
        <end position="20"/>
    </location>
</feature>
<dbReference type="InterPro" id="IPR028974">
    <property type="entry name" value="TSP_type-3_rpt"/>
</dbReference>
<evidence type="ECO:0000256" key="1">
    <source>
        <dbReference type="PROSITE-ProRule" id="PRU00473"/>
    </source>
</evidence>
<dbReference type="SUPFAM" id="SSF103647">
    <property type="entry name" value="TSP type-3 repeat"/>
    <property type="match status" value="1"/>
</dbReference>
<sequence>MSNKLWATITTIAVLTSTLAACQTPLKSTALNQSIEELPITLVPDIPDSDGDGVLDDRDECPETPLNVVDKLGCSMPMDLMSLITMEYRAFFAKGSSELALEYQFELDRVAMQMKKYDIATMKIDAHISEDELDQVSNSLSRDRGLMVKNYLILKHDIEPSRLSTFDCSIRAPIAPSDTEEGKSFNRRVYGLVKEPKVNAYNDLVDLASKICVEF</sequence>
<dbReference type="PROSITE" id="PS51123">
    <property type="entry name" value="OMPA_2"/>
    <property type="match status" value="1"/>
</dbReference>
<dbReference type="InterPro" id="IPR036737">
    <property type="entry name" value="OmpA-like_sf"/>
</dbReference>
<reference evidence="4 5" key="1">
    <citation type="submission" date="2016-03" db="EMBL/GenBank/DDBJ databases">
        <title>Genome sequencing of Psychrobacter alimentarius PAMC 27889.</title>
        <authorList>
            <person name="Lee J."/>
            <person name="Kim O.-S."/>
        </authorList>
    </citation>
    <scope>NUCLEOTIDE SEQUENCE [LARGE SCALE GENOMIC DNA]</scope>
    <source>
        <strain evidence="4 5">PAMC 27889</strain>
    </source>
</reference>
<keyword evidence="5" id="KW-1185">Reference proteome</keyword>
<feature type="domain" description="OmpA-like" evidence="3">
    <location>
        <begin position="79"/>
        <end position="197"/>
    </location>
</feature>
<evidence type="ECO:0000259" key="3">
    <source>
        <dbReference type="PROSITE" id="PS51123"/>
    </source>
</evidence>
<dbReference type="CDD" id="cd07185">
    <property type="entry name" value="OmpA_C-like"/>
    <property type="match status" value="1"/>
</dbReference>
<dbReference type="RefSeq" id="WP_062844026.1">
    <property type="nucleotide sequence ID" value="NZ_CP014945.1"/>
</dbReference>
<gene>
    <name evidence="4" type="ORF">A3K91_0697</name>
</gene>
<proteinExistence type="predicted"/>
<dbReference type="InterPro" id="IPR006665">
    <property type="entry name" value="OmpA-like"/>
</dbReference>
<evidence type="ECO:0000256" key="2">
    <source>
        <dbReference type="SAM" id="SignalP"/>
    </source>
</evidence>
<evidence type="ECO:0000313" key="4">
    <source>
        <dbReference type="EMBL" id="AMT96319.1"/>
    </source>
</evidence>
<keyword evidence="2" id="KW-0732">Signal</keyword>
<organism evidence="4 5">
    <name type="scientific">Psychrobacter alimentarius</name>
    <dbReference type="NCBI Taxonomy" id="261164"/>
    <lineage>
        <taxon>Bacteria</taxon>
        <taxon>Pseudomonadati</taxon>
        <taxon>Pseudomonadota</taxon>
        <taxon>Gammaproteobacteria</taxon>
        <taxon>Moraxellales</taxon>
        <taxon>Moraxellaceae</taxon>
        <taxon>Psychrobacter</taxon>
    </lineage>
</organism>
<dbReference type="Gene3D" id="3.30.1330.60">
    <property type="entry name" value="OmpA-like domain"/>
    <property type="match status" value="1"/>
</dbReference>
<keyword evidence="1" id="KW-0472">Membrane</keyword>
<evidence type="ECO:0000313" key="5">
    <source>
        <dbReference type="Proteomes" id="UP000076104"/>
    </source>
</evidence>
<dbReference type="Pfam" id="PF00691">
    <property type="entry name" value="OmpA"/>
    <property type="match status" value="1"/>
</dbReference>
<dbReference type="GeneID" id="33058554"/>
<dbReference type="Proteomes" id="UP000076104">
    <property type="component" value="Chromosome"/>
</dbReference>